<dbReference type="AlphaFoldDB" id="A0A2P2N1K4"/>
<evidence type="ECO:0000256" key="1">
    <source>
        <dbReference type="SAM" id="MobiDB-lite"/>
    </source>
</evidence>
<proteinExistence type="predicted"/>
<reference evidence="2" key="1">
    <citation type="submission" date="2018-02" db="EMBL/GenBank/DDBJ databases">
        <title>Rhizophora mucronata_Transcriptome.</title>
        <authorList>
            <person name="Meera S.P."/>
            <person name="Sreeshan A."/>
            <person name="Augustine A."/>
        </authorList>
    </citation>
    <scope>NUCLEOTIDE SEQUENCE</scope>
    <source>
        <tissue evidence="2">Leaf</tissue>
    </source>
</reference>
<protein>
    <submittedName>
        <fullName evidence="2">Uncharacterized protein</fullName>
    </submittedName>
</protein>
<organism evidence="2">
    <name type="scientific">Rhizophora mucronata</name>
    <name type="common">Asiatic mangrove</name>
    <dbReference type="NCBI Taxonomy" id="61149"/>
    <lineage>
        <taxon>Eukaryota</taxon>
        <taxon>Viridiplantae</taxon>
        <taxon>Streptophyta</taxon>
        <taxon>Embryophyta</taxon>
        <taxon>Tracheophyta</taxon>
        <taxon>Spermatophyta</taxon>
        <taxon>Magnoliopsida</taxon>
        <taxon>eudicotyledons</taxon>
        <taxon>Gunneridae</taxon>
        <taxon>Pentapetalae</taxon>
        <taxon>rosids</taxon>
        <taxon>fabids</taxon>
        <taxon>Malpighiales</taxon>
        <taxon>Rhizophoraceae</taxon>
        <taxon>Rhizophora</taxon>
    </lineage>
</organism>
<name>A0A2P2N1K4_RHIMU</name>
<dbReference type="EMBL" id="GGEC01055878">
    <property type="protein sequence ID" value="MBX36362.1"/>
    <property type="molecule type" value="Transcribed_RNA"/>
</dbReference>
<accession>A0A2P2N1K4</accession>
<sequence length="38" mass="4396">MDKIIQNFTTSHLHASSLEKSFSQDHKFYTPNPSQTTQ</sequence>
<feature type="region of interest" description="Disordered" evidence="1">
    <location>
        <begin position="19"/>
        <end position="38"/>
    </location>
</feature>
<evidence type="ECO:0000313" key="2">
    <source>
        <dbReference type="EMBL" id="MBX36362.1"/>
    </source>
</evidence>